<dbReference type="EMBL" id="CAJPIZ010022064">
    <property type="protein sequence ID" value="CAG2117834.1"/>
    <property type="molecule type" value="Genomic_DNA"/>
</dbReference>
<evidence type="ECO:0000313" key="3">
    <source>
        <dbReference type="Proteomes" id="UP000759131"/>
    </source>
</evidence>
<sequence>MSDKSRVGHKEPNRQPLVGRQLKAYLSSKVVAMIRANDTTGQFSHPELVHIESLLKDELNTNQWLLNVCKAVTEDAVVVTQHQLDLFNEHKNEGKEVYVNPTEVEELRKELHFLKERVHVLKYIQKDLTEKLTKIQILNNTMHSNHTNDSNNTYAKLRIKLTESLEIMKRDLNSEFTVDEPKDIAEEITTELNKRLVSIDSIEKPSDWMCEQLDELALTDMNQKQLLEAINGQNYHKLDEICKNLMHLNDECQRIKQFYDVNVREEMSWRTDLNTILRHFHESNESQIIRLNSMQNKRNELQLKISQTEEYYKLVKNVENQEMDEFRALIEALKQRIEMLTKN</sequence>
<dbReference type="OrthoDB" id="10441978at2759"/>
<dbReference type="EMBL" id="OC876639">
    <property type="protein sequence ID" value="CAD7639420.1"/>
    <property type="molecule type" value="Genomic_DNA"/>
</dbReference>
<proteinExistence type="predicted"/>
<evidence type="ECO:0000256" key="1">
    <source>
        <dbReference type="SAM" id="Coils"/>
    </source>
</evidence>
<evidence type="ECO:0000313" key="2">
    <source>
        <dbReference type="EMBL" id="CAD7639420.1"/>
    </source>
</evidence>
<organism evidence="2">
    <name type="scientific">Medioppia subpectinata</name>
    <dbReference type="NCBI Taxonomy" id="1979941"/>
    <lineage>
        <taxon>Eukaryota</taxon>
        <taxon>Metazoa</taxon>
        <taxon>Ecdysozoa</taxon>
        <taxon>Arthropoda</taxon>
        <taxon>Chelicerata</taxon>
        <taxon>Arachnida</taxon>
        <taxon>Acari</taxon>
        <taxon>Acariformes</taxon>
        <taxon>Sarcoptiformes</taxon>
        <taxon>Oribatida</taxon>
        <taxon>Brachypylina</taxon>
        <taxon>Oppioidea</taxon>
        <taxon>Oppiidae</taxon>
        <taxon>Medioppia</taxon>
    </lineage>
</organism>
<name>A0A7R9LCZ6_9ACAR</name>
<dbReference type="Proteomes" id="UP000759131">
    <property type="component" value="Unassembled WGS sequence"/>
</dbReference>
<keyword evidence="3" id="KW-1185">Reference proteome</keyword>
<protein>
    <submittedName>
        <fullName evidence="2">Uncharacterized protein</fullName>
    </submittedName>
</protein>
<keyword evidence="1" id="KW-0175">Coiled coil</keyword>
<accession>A0A7R9LCZ6</accession>
<feature type="coiled-coil region" evidence="1">
    <location>
        <begin position="284"/>
        <end position="343"/>
    </location>
</feature>
<dbReference type="AlphaFoldDB" id="A0A7R9LCZ6"/>
<reference evidence="2" key="1">
    <citation type="submission" date="2020-11" db="EMBL/GenBank/DDBJ databases">
        <authorList>
            <person name="Tran Van P."/>
        </authorList>
    </citation>
    <scope>NUCLEOTIDE SEQUENCE</scope>
</reference>
<gene>
    <name evidence="2" type="ORF">OSB1V03_LOCUS17787</name>
</gene>